<gene>
    <name evidence="2" type="ORF">ACFPM8_13095</name>
</gene>
<feature type="transmembrane region" description="Helical" evidence="1">
    <location>
        <begin position="56"/>
        <end position="75"/>
    </location>
</feature>
<evidence type="ECO:0000256" key="1">
    <source>
        <dbReference type="SAM" id="Phobius"/>
    </source>
</evidence>
<keyword evidence="1" id="KW-0472">Membrane</keyword>
<organism evidence="2 3">
    <name type="scientific">Paraherbaspirillum soli</name>
    <dbReference type="NCBI Taxonomy" id="631222"/>
    <lineage>
        <taxon>Bacteria</taxon>
        <taxon>Pseudomonadati</taxon>
        <taxon>Pseudomonadota</taxon>
        <taxon>Betaproteobacteria</taxon>
        <taxon>Burkholderiales</taxon>
        <taxon>Oxalobacteraceae</taxon>
        <taxon>Paraherbaspirillum</taxon>
    </lineage>
</organism>
<dbReference type="RefSeq" id="WP_378997999.1">
    <property type="nucleotide sequence ID" value="NZ_JBHSMT010000023.1"/>
</dbReference>
<sequence>MKTMSMALVLTGLMAVQEPNDEQDQDYERKRNDELRLLYTSCVSEIASFKQQQWHVANYGLLLYAAIASMPKFVAAKMTELELFLSYVGTFAVLAAGWYLVGLLASSIQERRRRLTKVRTHFTSEFMNAWRAGRLESEVPDLPQEKPDLLWFFRTVFVVGFGVTLFLLTKFSCAA</sequence>
<keyword evidence="1" id="KW-0812">Transmembrane</keyword>
<feature type="transmembrane region" description="Helical" evidence="1">
    <location>
        <begin position="87"/>
        <end position="108"/>
    </location>
</feature>
<comment type="caution">
    <text evidence="2">The sequence shown here is derived from an EMBL/GenBank/DDBJ whole genome shotgun (WGS) entry which is preliminary data.</text>
</comment>
<evidence type="ECO:0000313" key="3">
    <source>
        <dbReference type="Proteomes" id="UP001596045"/>
    </source>
</evidence>
<name>A0ABW0MD50_9BURK</name>
<feature type="transmembrane region" description="Helical" evidence="1">
    <location>
        <begin position="149"/>
        <end position="168"/>
    </location>
</feature>
<accession>A0ABW0MD50</accession>
<evidence type="ECO:0000313" key="2">
    <source>
        <dbReference type="EMBL" id="MFC5474892.1"/>
    </source>
</evidence>
<dbReference type="EMBL" id="JBHSMT010000023">
    <property type="protein sequence ID" value="MFC5474892.1"/>
    <property type="molecule type" value="Genomic_DNA"/>
</dbReference>
<dbReference type="Proteomes" id="UP001596045">
    <property type="component" value="Unassembled WGS sequence"/>
</dbReference>
<reference evidence="3" key="1">
    <citation type="journal article" date="2019" name="Int. J. Syst. Evol. Microbiol.">
        <title>The Global Catalogue of Microorganisms (GCM) 10K type strain sequencing project: providing services to taxonomists for standard genome sequencing and annotation.</title>
        <authorList>
            <consortium name="The Broad Institute Genomics Platform"/>
            <consortium name="The Broad Institute Genome Sequencing Center for Infectious Disease"/>
            <person name="Wu L."/>
            <person name="Ma J."/>
        </authorList>
    </citation>
    <scope>NUCLEOTIDE SEQUENCE [LARGE SCALE GENOMIC DNA]</scope>
    <source>
        <strain evidence="3">JCM 17066</strain>
    </source>
</reference>
<protein>
    <submittedName>
        <fullName evidence="2">Uncharacterized protein</fullName>
    </submittedName>
</protein>
<keyword evidence="3" id="KW-1185">Reference proteome</keyword>
<keyword evidence="1" id="KW-1133">Transmembrane helix</keyword>
<proteinExistence type="predicted"/>